<protein>
    <submittedName>
        <fullName evidence="3">Uncharacterized protein</fullName>
    </submittedName>
</protein>
<feature type="compositionally biased region" description="Low complexity" evidence="1">
    <location>
        <begin position="95"/>
        <end position="104"/>
    </location>
</feature>
<keyword evidence="2" id="KW-1133">Transmembrane helix</keyword>
<dbReference type="Proteomes" id="UP000824260">
    <property type="component" value="Unassembled WGS sequence"/>
</dbReference>
<feature type="region of interest" description="Disordered" evidence="1">
    <location>
        <begin position="51"/>
        <end position="174"/>
    </location>
</feature>
<reference evidence="3" key="2">
    <citation type="journal article" date="2021" name="PeerJ">
        <title>Extensive microbial diversity within the chicken gut microbiome revealed by metagenomics and culture.</title>
        <authorList>
            <person name="Gilroy R."/>
            <person name="Ravi A."/>
            <person name="Getino M."/>
            <person name="Pursley I."/>
            <person name="Horton D.L."/>
            <person name="Alikhan N.F."/>
            <person name="Baker D."/>
            <person name="Gharbi K."/>
            <person name="Hall N."/>
            <person name="Watson M."/>
            <person name="Adriaenssens E.M."/>
            <person name="Foster-Nyarko E."/>
            <person name="Jarju S."/>
            <person name="Secka A."/>
            <person name="Antonio M."/>
            <person name="Oren A."/>
            <person name="Chaudhuri R.R."/>
            <person name="La Ragione R."/>
            <person name="Hildebrand F."/>
            <person name="Pallen M.J."/>
        </authorList>
    </citation>
    <scope>NUCLEOTIDE SEQUENCE</scope>
    <source>
        <strain evidence="3">ChiSjej6B24-2974</strain>
    </source>
</reference>
<feature type="compositionally biased region" description="Acidic residues" evidence="1">
    <location>
        <begin position="60"/>
        <end position="94"/>
    </location>
</feature>
<feature type="transmembrane region" description="Helical" evidence="2">
    <location>
        <begin position="220"/>
        <end position="242"/>
    </location>
</feature>
<gene>
    <name evidence="3" type="ORF">IAA52_08700</name>
</gene>
<sequence>MATYKLGKLKFNISKAGLAFRWGDGEIRRFPFGLGSARQDDVADGLDQYDEAYDGAAQDQDYDYAADDDPQGGYDGYDDGYTDDDSYAYDDGYEDSGSYDSASYGDGGYDDGSYDDANSYDDGGYDDNGYDDSGYDDGGYDDSGYDDNSYDDSGYDDGYDDGYDEDGYYDEDGNYVEAEGGEAPSFMQYIDENDWVTYVLLVLFPPLGIYLLWRRGRFDMVMRVGISVASALWFAVLIYLIVSLVTPAGPETTFPAGGPTISPVTVAPSATVGITVSPSATTGIISSSISPTVSDELQIEPSATPIAGSGDSTTASDYVYASNTGIYYHSRSNCERLSGETASLVSLEIAERRGLDPCPTCYDNQTTYYMTDGGMYYHTNSTCDGGTGTPMVGAYEVTLQRAQNSGKTACPVCAGGTARQTNTTSSTMTDPAAVTNYANTLTTDRSGLMVYARLDGTYFHTDPNCSGMTNASHISLLVALQNGKAACPTCCAVGRRTVYCTENGEWFHIDPTCQGMRNANQTYVALALAMGKTACPVCLDGVTVTLNDSGTGSSDSSSSSSGSESDGTVYVYATRGGEYYHTDPTCNGMQNAERVALSTMLEAGRPACPDCCPTANNTVWASRGGTYYHSYATCSGMTGATTGTVAEALAAGFQKCPYCWTDSSTGENSEGDTTQSVSGITVYCTDTGTWYHNDQYCQGMRSAYAVTLEEAVSRGKTACPVCCSIADRTVYAVNGGRYYHYDNTCNVEDLSRATSGTLARALMAGFARCPSCVSGSSSGDTTETVTETYTPGTSGIHVYATRDGQYYHLSSTCAGSEASYITLETALNYGKTACPICARSTAERTVWSSRGDEYFHIYREHAGDGATSGTLAVAHAMGKEYCPVCLARYQGDDSSENMPTSSNTYVSGTSGLYVYATLNGTYFHIDESCTENVGSDSSRVTLETALNYGKVPCRTCANVARTTVYSSSGDRYYHYSQSHAGSGSTSGYLAIARAMGKTACPVCVNGSSGGNNGGSGGNNGGSGGSGGSGNGDLSNATQVYIDLQGDSDSTIFHSHSTCSRAGMTNGSMVVIDFVRDQGFSPCPYCWN</sequence>
<organism evidence="3 4">
    <name type="scientific">Candidatus Pullichristensenella stercorigallinarum</name>
    <dbReference type="NCBI Taxonomy" id="2840909"/>
    <lineage>
        <taxon>Bacteria</taxon>
        <taxon>Bacillati</taxon>
        <taxon>Bacillota</taxon>
        <taxon>Clostridia</taxon>
        <taxon>Candidatus Pullichristensenella</taxon>
    </lineage>
</organism>
<name>A0A9D0ZMV6_9FIRM</name>
<evidence type="ECO:0000313" key="4">
    <source>
        <dbReference type="Proteomes" id="UP000824260"/>
    </source>
</evidence>
<keyword evidence="2" id="KW-0472">Membrane</keyword>
<reference evidence="3" key="1">
    <citation type="submission" date="2020-10" db="EMBL/GenBank/DDBJ databases">
        <authorList>
            <person name="Gilroy R."/>
        </authorList>
    </citation>
    <scope>NUCLEOTIDE SEQUENCE</scope>
    <source>
        <strain evidence="3">ChiSjej6B24-2974</strain>
    </source>
</reference>
<proteinExistence type="predicted"/>
<dbReference type="EMBL" id="DVFZ01000086">
    <property type="protein sequence ID" value="HIQ83169.1"/>
    <property type="molecule type" value="Genomic_DNA"/>
</dbReference>
<accession>A0A9D0ZMV6</accession>
<comment type="caution">
    <text evidence="3">The sequence shown here is derived from an EMBL/GenBank/DDBJ whole genome shotgun (WGS) entry which is preliminary data.</text>
</comment>
<keyword evidence="2" id="KW-0812">Transmembrane</keyword>
<evidence type="ECO:0000256" key="1">
    <source>
        <dbReference type="SAM" id="MobiDB-lite"/>
    </source>
</evidence>
<feature type="transmembrane region" description="Helical" evidence="2">
    <location>
        <begin position="195"/>
        <end position="213"/>
    </location>
</feature>
<evidence type="ECO:0000313" key="3">
    <source>
        <dbReference type="EMBL" id="HIQ83169.1"/>
    </source>
</evidence>
<dbReference type="AlphaFoldDB" id="A0A9D0ZMV6"/>
<feature type="compositionally biased region" description="Acidic residues" evidence="1">
    <location>
        <begin position="123"/>
        <end position="174"/>
    </location>
</feature>
<evidence type="ECO:0000256" key="2">
    <source>
        <dbReference type="SAM" id="Phobius"/>
    </source>
</evidence>